<keyword evidence="4" id="KW-0408">Iron</keyword>
<keyword evidence="4" id="KW-0963">Cytoplasm</keyword>
<evidence type="ECO:0000313" key="6">
    <source>
        <dbReference type="EMBL" id="PEN09380.1"/>
    </source>
</evidence>
<evidence type="ECO:0000256" key="2">
    <source>
        <dbReference type="ARBA" id="ARBA00023002"/>
    </source>
</evidence>
<sequence length="236" mass="26505">MPTLDVASHAKTLETQSAANVLQWTWDTFGADAAATSSFQTHSLPLLHLIATTVPELPVLFLDTGFHFPETLRFRDRVVEELGLNLQVLKTRMGHERFQEKHGQLHRRDPDLCCHLNKVKPLQRAMADRMAWVAGIRRDQTAQRQDTPVLAGPESVDRYDVYKICPIASWTEAQVQRYRAEHDLPEHPLGDQGYASIGCAPCTQPVTSGDSRAGRWANHTKTECGLHFDTDPEESA</sequence>
<keyword evidence="2 4" id="KW-0560">Oxidoreductase</keyword>
<dbReference type="PIRSF" id="PIRSF000857">
    <property type="entry name" value="PAPS_reductase"/>
    <property type="match status" value="1"/>
</dbReference>
<evidence type="ECO:0000259" key="5">
    <source>
        <dbReference type="Pfam" id="PF01507"/>
    </source>
</evidence>
<dbReference type="GO" id="GO:0005737">
    <property type="term" value="C:cytoplasm"/>
    <property type="evidence" value="ECO:0007669"/>
    <property type="project" value="UniProtKB-SubCell"/>
</dbReference>
<evidence type="ECO:0000256" key="4">
    <source>
        <dbReference type="HAMAP-Rule" id="MF_00063"/>
    </source>
</evidence>
<dbReference type="CDD" id="cd23945">
    <property type="entry name" value="PAPS_reductase"/>
    <property type="match status" value="1"/>
</dbReference>
<dbReference type="RefSeq" id="WP_098060778.1">
    <property type="nucleotide sequence ID" value="NZ_PDEP01000001.1"/>
</dbReference>
<gene>
    <name evidence="4" type="primary">cysH</name>
    <name evidence="6" type="ORF">CRI93_01245</name>
</gene>
<dbReference type="Proteomes" id="UP000221024">
    <property type="component" value="Unassembled WGS sequence"/>
</dbReference>
<reference evidence="6 7" key="1">
    <citation type="submission" date="2017-10" db="EMBL/GenBank/DDBJ databases">
        <title>Draft genome of Longimonas halophila.</title>
        <authorList>
            <person name="Goh K.M."/>
            <person name="Shamsir M.S."/>
            <person name="Lim S.W."/>
        </authorList>
    </citation>
    <scope>NUCLEOTIDE SEQUENCE [LARGE SCALE GENOMIC DNA]</scope>
    <source>
        <strain evidence="6 7">KCTC 42399</strain>
    </source>
</reference>
<keyword evidence="7" id="KW-1185">Reference proteome</keyword>
<dbReference type="GO" id="GO:0070814">
    <property type="term" value="P:hydrogen sulfide biosynthetic process"/>
    <property type="evidence" value="ECO:0007669"/>
    <property type="project" value="UniProtKB-UniRule"/>
</dbReference>
<proteinExistence type="inferred from homology"/>
<dbReference type="GO" id="GO:0043866">
    <property type="term" value="F:adenylyl-sulfate reductase (thioredoxin) activity"/>
    <property type="evidence" value="ECO:0007669"/>
    <property type="project" value="UniProtKB-EC"/>
</dbReference>
<comment type="catalytic activity">
    <reaction evidence="4">
        <text>[thioredoxin]-disulfide + sulfite + AMP + 2 H(+) = adenosine 5'-phosphosulfate + [thioredoxin]-dithiol</text>
        <dbReference type="Rhea" id="RHEA:21976"/>
        <dbReference type="Rhea" id="RHEA-COMP:10698"/>
        <dbReference type="Rhea" id="RHEA-COMP:10700"/>
        <dbReference type="ChEBI" id="CHEBI:15378"/>
        <dbReference type="ChEBI" id="CHEBI:17359"/>
        <dbReference type="ChEBI" id="CHEBI:29950"/>
        <dbReference type="ChEBI" id="CHEBI:50058"/>
        <dbReference type="ChEBI" id="CHEBI:58243"/>
        <dbReference type="ChEBI" id="CHEBI:456215"/>
        <dbReference type="EC" id="1.8.4.10"/>
    </reaction>
</comment>
<evidence type="ECO:0000313" key="7">
    <source>
        <dbReference type="Proteomes" id="UP000221024"/>
    </source>
</evidence>
<comment type="function">
    <text evidence="4">Catalyzes the formation of sulfite from adenosine 5'-phosphosulfate (APS) using thioredoxin as an electron donor.</text>
</comment>
<keyword evidence="4" id="KW-0411">Iron-sulfur</keyword>
<dbReference type="EMBL" id="PDEP01000001">
    <property type="protein sequence ID" value="PEN09380.1"/>
    <property type="molecule type" value="Genomic_DNA"/>
</dbReference>
<feature type="binding site" evidence="4">
    <location>
        <position position="199"/>
    </location>
    <ligand>
        <name>[4Fe-4S] cluster</name>
        <dbReference type="ChEBI" id="CHEBI:49883"/>
    </ligand>
</feature>
<dbReference type="OrthoDB" id="9794018at2"/>
<dbReference type="Pfam" id="PF01507">
    <property type="entry name" value="PAPS_reduct"/>
    <property type="match status" value="1"/>
</dbReference>
<dbReference type="InterPro" id="IPR014729">
    <property type="entry name" value="Rossmann-like_a/b/a_fold"/>
</dbReference>
<feature type="binding site" evidence="4">
    <location>
        <position position="114"/>
    </location>
    <ligand>
        <name>[4Fe-4S] cluster</name>
        <dbReference type="ChEBI" id="CHEBI:49883"/>
    </ligand>
</feature>
<comment type="cofactor">
    <cofactor evidence="4">
        <name>[4Fe-4S] cluster</name>
        <dbReference type="ChEBI" id="CHEBI:49883"/>
    </cofactor>
    <text evidence="4">Binds 1 [4Fe-4S] cluster per subunit.</text>
</comment>
<comment type="similarity">
    <text evidence="1 4">Belongs to the PAPS reductase family. CysH subfamily.</text>
</comment>
<dbReference type="InterPro" id="IPR004511">
    <property type="entry name" value="PAPS/APS_Rdtase"/>
</dbReference>
<dbReference type="SUPFAM" id="SSF52402">
    <property type="entry name" value="Adenine nucleotide alpha hydrolases-like"/>
    <property type="match status" value="1"/>
</dbReference>
<dbReference type="GO" id="GO:0046872">
    <property type="term" value="F:metal ion binding"/>
    <property type="evidence" value="ECO:0007669"/>
    <property type="project" value="UniProtKB-KW"/>
</dbReference>
<dbReference type="GO" id="GO:0051539">
    <property type="term" value="F:4 iron, 4 sulfur cluster binding"/>
    <property type="evidence" value="ECO:0007669"/>
    <property type="project" value="UniProtKB-UniRule"/>
</dbReference>
<dbReference type="NCBIfam" id="NF002537">
    <property type="entry name" value="PRK02090.1"/>
    <property type="match status" value="1"/>
</dbReference>
<comment type="caution">
    <text evidence="6">The sequence shown here is derived from an EMBL/GenBank/DDBJ whole genome shotgun (WGS) entry which is preliminary data.</text>
</comment>
<comment type="pathway">
    <text evidence="3 4">Sulfur metabolism; hydrogen sulfide biosynthesis; sulfite from sulfate.</text>
</comment>
<dbReference type="PANTHER" id="PTHR46509:SF1">
    <property type="entry name" value="PHOSPHOADENOSINE PHOSPHOSULFATE REDUCTASE"/>
    <property type="match status" value="1"/>
</dbReference>
<dbReference type="GO" id="GO:0004604">
    <property type="term" value="F:phosphoadenylyl-sulfate reductase (thioredoxin) activity"/>
    <property type="evidence" value="ECO:0007669"/>
    <property type="project" value="UniProtKB-UniRule"/>
</dbReference>
<keyword evidence="4" id="KW-0479">Metal-binding</keyword>
<dbReference type="InterPro" id="IPR002500">
    <property type="entry name" value="PAPS_reduct_dom"/>
</dbReference>
<feature type="active site" description="Nucleophile; cysteine thiosulfonate intermediate" evidence="4">
    <location>
        <position position="224"/>
    </location>
</feature>
<dbReference type="PANTHER" id="PTHR46509">
    <property type="entry name" value="PHOSPHOADENOSINE PHOSPHOSULFATE REDUCTASE"/>
    <property type="match status" value="1"/>
</dbReference>
<feature type="binding site" evidence="4">
    <location>
        <position position="113"/>
    </location>
    <ligand>
        <name>[4Fe-4S] cluster</name>
        <dbReference type="ChEBI" id="CHEBI:49883"/>
    </ligand>
</feature>
<dbReference type="AlphaFoldDB" id="A0A2H3P1C9"/>
<dbReference type="GO" id="GO:0019379">
    <property type="term" value="P:sulfate assimilation, phosphoadenylyl sulfate reduction by phosphoadenylyl-sulfate reductase (thioredoxin)"/>
    <property type="evidence" value="ECO:0007669"/>
    <property type="project" value="UniProtKB-UniRule"/>
</dbReference>
<name>A0A2H3P1C9_9BACT</name>
<evidence type="ECO:0000256" key="1">
    <source>
        <dbReference type="ARBA" id="ARBA00009732"/>
    </source>
</evidence>
<evidence type="ECO:0000256" key="3">
    <source>
        <dbReference type="ARBA" id="ARBA00024327"/>
    </source>
</evidence>
<dbReference type="EC" id="1.8.4.10" evidence="4"/>
<organism evidence="6 7">
    <name type="scientific">Longimonas halophila</name>
    <dbReference type="NCBI Taxonomy" id="1469170"/>
    <lineage>
        <taxon>Bacteria</taxon>
        <taxon>Pseudomonadati</taxon>
        <taxon>Rhodothermota</taxon>
        <taxon>Rhodothermia</taxon>
        <taxon>Rhodothermales</taxon>
        <taxon>Salisaetaceae</taxon>
        <taxon>Longimonas</taxon>
    </lineage>
</organism>
<dbReference type="HAMAP" id="MF_00063">
    <property type="entry name" value="CysH"/>
    <property type="match status" value="1"/>
</dbReference>
<feature type="binding site" evidence="4">
    <location>
        <position position="202"/>
    </location>
    <ligand>
        <name>[4Fe-4S] cluster</name>
        <dbReference type="ChEBI" id="CHEBI:49883"/>
    </ligand>
</feature>
<feature type="domain" description="Phosphoadenosine phosphosulphate reductase" evidence="5">
    <location>
        <begin position="35"/>
        <end position="205"/>
    </location>
</feature>
<protein>
    <recommendedName>
        <fullName evidence="4">Adenosine 5'-phosphosulfate reductase</fullName>
        <shortName evidence="4">APS reductase</shortName>
        <ecNumber evidence="4">1.8.4.10</ecNumber>
    </recommendedName>
    <alternativeName>
        <fullName evidence="4">5'-adenylylsulfate reductase</fullName>
    </alternativeName>
    <alternativeName>
        <fullName evidence="4">Thioredoxin-dependent 5'-adenylylsulfate reductase</fullName>
    </alternativeName>
</protein>
<comment type="subcellular location">
    <subcellularLocation>
        <location evidence="4">Cytoplasm</location>
    </subcellularLocation>
</comment>
<dbReference type="NCBIfam" id="TIGR00434">
    <property type="entry name" value="cysH"/>
    <property type="match status" value="1"/>
</dbReference>
<accession>A0A2H3P1C9</accession>
<dbReference type="Gene3D" id="3.40.50.620">
    <property type="entry name" value="HUPs"/>
    <property type="match status" value="1"/>
</dbReference>